<protein>
    <submittedName>
        <fullName evidence="1">Uncharacterized protein</fullName>
    </submittedName>
</protein>
<evidence type="ECO:0000313" key="1">
    <source>
        <dbReference type="EMBL" id="RJG00602.1"/>
    </source>
</evidence>
<comment type="caution">
    <text evidence="1">The sequence shown here is derived from an EMBL/GenBank/DDBJ whole genome shotgun (WGS) entry which is preliminary data.</text>
</comment>
<name>A0A3A3G298_9BURK</name>
<evidence type="ECO:0000313" key="2">
    <source>
        <dbReference type="Proteomes" id="UP000266327"/>
    </source>
</evidence>
<dbReference type="Proteomes" id="UP000266327">
    <property type="component" value="Unassembled WGS sequence"/>
</dbReference>
<gene>
    <name evidence="1" type="ORF">D3878_02600</name>
</gene>
<proteinExistence type="predicted"/>
<keyword evidence="2" id="KW-1185">Reference proteome</keyword>
<organism evidence="1 2">
    <name type="scientific">Noviherbaspirillum sedimenti</name>
    <dbReference type="NCBI Taxonomy" id="2320865"/>
    <lineage>
        <taxon>Bacteria</taxon>
        <taxon>Pseudomonadati</taxon>
        <taxon>Pseudomonadota</taxon>
        <taxon>Betaproteobacteria</taxon>
        <taxon>Burkholderiales</taxon>
        <taxon>Oxalobacteraceae</taxon>
        <taxon>Noviherbaspirillum</taxon>
    </lineage>
</organism>
<dbReference type="OrthoDB" id="9772604at2"/>
<dbReference type="AlphaFoldDB" id="A0A3A3G298"/>
<accession>A0A3A3G298</accession>
<dbReference type="EMBL" id="QYUQ01000002">
    <property type="protein sequence ID" value="RJG00602.1"/>
    <property type="molecule type" value="Genomic_DNA"/>
</dbReference>
<dbReference type="RefSeq" id="WP_119784057.1">
    <property type="nucleotide sequence ID" value="NZ_QYUQ01000002.1"/>
</dbReference>
<reference evidence="2" key="1">
    <citation type="submission" date="2018-09" db="EMBL/GenBank/DDBJ databases">
        <authorList>
            <person name="Zhu H."/>
        </authorList>
    </citation>
    <scope>NUCLEOTIDE SEQUENCE [LARGE SCALE GENOMIC DNA]</scope>
    <source>
        <strain evidence="2">K1S02-23</strain>
    </source>
</reference>
<sequence>MLGCLQKGVDLIWEIMTHSVAGEDVIAFFDRMVGGLTKKTGVIRDNAGIQHGASMQERQAKYSWRRFLTLSGMELHDEVAALRRGFGTDYTITCR</sequence>